<protein>
    <submittedName>
        <fullName evidence="1">Uncharacterized protein</fullName>
    </submittedName>
</protein>
<accession>A0ACD5YCT9</accession>
<sequence>MDWLPLACSTAVLILLTFLPLSASEDRLVPGQPLSFGTTIVSDGGAFALGFFNPSNTTTPSRLYLAIWYNGIPEITTVWVANRETPATNNASSAPILSLTNTSNLVISDSSGGKRILWTTNVASELSSSPSTAVLLNTGNLVIRSSNGTMLWQSFDHHTDTLLPGMNLRMKYSPRAGGRLVSWKGPGDPTPGRFSYGIDAKTLLQVYLWDGLRPVARIGPWTGYVVKSERRYQLANASADIIIYMAVVDNDYEIYITYSLSDGAPRTRYVLTYSGEFQLQSWSSMSTAWTVLETWPSSDCARYGHCGPYGYCDETTTPAPTCRCLDGFDPASMEEWTSGRFSTGCRRKEALRGCGHGFLALTGMKSPDRFMLVGGNSSTMEECSAECGRNCSCVAYAYANLGNGRSRGDIARCLVWTGELVDTVKIGADPGTDTLYLRIAGLETTDGNWYQISPSMSMFSSDYS</sequence>
<reference evidence="1" key="1">
    <citation type="submission" date="2021-05" db="EMBL/GenBank/DDBJ databases">
        <authorList>
            <person name="Scholz U."/>
            <person name="Mascher M."/>
            <person name="Fiebig A."/>
        </authorList>
    </citation>
    <scope>NUCLEOTIDE SEQUENCE [LARGE SCALE GENOMIC DNA]</scope>
</reference>
<proteinExistence type="predicted"/>
<name>A0ACD5YCT9_AVESA</name>
<dbReference type="Proteomes" id="UP001732700">
    <property type="component" value="Chromosome 5D"/>
</dbReference>
<evidence type="ECO:0000313" key="1">
    <source>
        <dbReference type="EnsemblPlants" id="AVESA.00010b.r2.5DG0950680.1.CDS.1"/>
    </source>
</evidence>
<keyword evidence="2" id="KW-1185">Reference proteome</keyword>
<dbReference type="EnsemblPlants" id="AVESA.00010b.r2.5DG0950680.1">
    <property type="protein sequence ID" value="AVESA.00010b.r2.5DG0950680.1.CDS.1"/>
    <property type="gene ID" value="AVESA.00010b.r2.5DG0950680"/>
</dbReference>
<evidence type="ECO:0000313" key="2">
    <source>
        <dbReference type="Proteomes" id="UP001732700"/>
    </source>
</evidence>
<organism evidence="1 2">
    <name type="scientific">Avena sativa</name>
    <name type="common">Oat</name>
    <dbReference type="NCBI Taxonomy" id="4498"/>
    <lineage>
        <taxon>Eukaryota</taxon>
        <taxon>Viridiplantae</taxon>
        <taxon>Streptophyta</taxon>
        <taxon>Embryophyta</taxon>
        <taxon>Tracheophyta</taxon>
        <taxon>Spermatophyta</taxon>
        <taxon>Magnoliopsida</taxon>
        <taxon>Liliopsida</taxon>
        <taxon>Poales</taxon>
        <taxon>Poaceae</taxon>
        <taxon>BOP clade</taxon>
        <taxon>Pooideae</taxon>
        <taxon>Poodae</taxon>
        <taxon>Poeae</taxon>
        <taxon>Poeae Chloroplast Group 1 (Aveneae type)</taxon>
        <taxon>Aveninae</taxon>
        <taxon>Avena</taxon>
    </lineage>
</organism>
<reference evidence="1" key="2">
    <citation type="submission" date="2025-09" db="UniProtKB">
        <authorList>
            <consortium name="EnsemblPlants"/>
        </authorList>
    </citation>
    <scope>IDENTIFICATION</scope>
</reference>